<proteinExistence type="predicted"/>
<sequence>MTLDIVCNFRKCRKLLSSQAWVTTCSHAFCVEHGKSEFKQNTENCFTCPACGTELRGKFDVIQADLKPSETFKSIVLAGLKPDVIMDVAMRAMSFWSYQIEQETLYQETLAKHSNEKLQCSEEINNINLKKLEAELESSKRKIISLQSEYNKKRKQAEELNAQLEDKSRKLQKLTFEMEAHKRKDIRAKDFVRVDSNSSRDVCLDISELVMNKVPSEPFVFKPMKDNEVTPRKISPKTPMFDFRYKNKQRPGFQFKPI</sequence>
<dbReference type="PANTHER" id="PTHR14305">
    <property type="entry name" value="E3 UBIQUITIN-PROTEIN LIGASE CCNB1IP1"/>
    <property type="match status" value="1"/>
</dbReference>
<dbReference type="EMBL" id="CAVLEF010000005">
    <property type="protein sequence ID" value="CAK1544493.1"/>
    <property type="molecule type" value="Genomic_DNA"/>
</dbReference>
<organism evidence="2 3">
    <name type="scientific">Leptosia nina</name>
    <dbReference type="NCBI Taxonomy" id="320188"/>
    <lineage>
        <taxon>Eukaryota</taxon>
        <taxon>Metazoa</taxon>
        <taxon>Ecdysozoa</taxon>
        <taxon>Arthropoda</taxon>
        <taxon>Hexapoda</taxon>
        <taxon>Insecta</taxon>
        <taxon>Pterygota</taxon>
        <taxon>Neoptera</taxon>
        <taxon>Endopterygota</taxon>
        <taxon>Lepidoptera</taxon>
        <taxon>Glossata</taxon>
        <taxon>Ditrysia</taxon>
        <taxon>Papilionoidea</taxon>
        <taxon>Pieridae</taxon>
        <taxon>Pierinae</taxon>
        <taxon>Leptosia</taxon>
    </lineage>
</organism>
<gene>
    <name evidence="2" type="ORF">LNINA_LOCUS4232</name>
</gene>
<name>A0AAV1J7R4_9NEOP</name>
<dbReference type="GO" id="GO:0000795">
    <property type="term" value="C:synaptonemal complex"/>
    <property type="evidence" value="ECO:0007669"/>
    <property type="project" value="InterPro"/>
</dbReference>
<keyword evidence="3" id="KW-1185">Reference proteome</keyword>
<dbReference type="AlphaFoldDB" id="A0AAV1J7R4"/>
<protein>
    <recommendedName>
        <fullName evidence="4">E3 ubiquitin-protein ligase CCNB1IP1</fullName>
    </recommendedName>
</protein>
<evidence type="ECO:0000313" key="2">
    <source>
        <dbReference type="EMBL" id="CAK1544493.1"/>
    </source>
</evidence>
<accession>A0AAV1J7R4</accession>
<evidence type="ECO:0008006" key="4">
    <source>
        <dbReference type="Google" id="ProtNLM"/>
    </source>
</evidence>
<reference evidence="2 3" key="1">
    <citation type="submission" date="2023-11" db="EMBL/GenBank/DDBJ databases">
        <authorList>
            <person name="Okamura Y."/>
        </authorList>
    </citation>
    <scope>NUCLEOTIDE SEQUENCE [LARGE SCALE GENOMIC DNA]</scope>
</reference>
<comment type="caution">
    <text evidence="2">The sequence shown here is derived from an EMBL/GenBank/DDBJ whole genome shotgun (WGS) entry which is preliminary data.</text>
</comment>
<feature type="coiled-coil region" evidence="1">
    <location>
        <begin position="122"/>
        <end position="184"/>
    </location>
</feature>
<dbReference type="GO" id="GO:0007131">
    <property type="term" value="P:reciprocal meiotic recombination"/>
    <property type="evidence" value="ECO:0007669"/>
    <property type="project" value="InterPro"/>
</dbReference>
<dbReference type="PANTHER" id="PTHR14305:SF0">
    <property type="entry name" value="E3 UBIQUITIN-PROTEIN LIGASE CCNB1IP1"/>
    <property type="match status" value="1"/>
</dbReference>
<dbReference type="InterPro" id="IPR042448">
    <property type="entry name" value="CCNB1IP1"/>
</dbReference>
<keyword evidence="1" id="KW-0175">Coiled coil</keyword>
<evidence type="ECO:0000313" key="3">
    <source>
        <dbReference type="Proteomes" id="UP001497472"/>
    </source>
</evidence>
<dbReference type="Proteomes" id="UP001497472">
    <property type="component" value="Unassembled WGS sequence"/>
</dbReference>
<dbReference type="GO" id="GO:0061630">
    <property type="term" value="F:ubiquitin protein ligase activity"/>
    <property type="evidence" value="ECO:0007669"/>
    <property type="project" value="InterPro"/>
</dbReference>
<evidence type="ECO:0000256" key="1">
    <source>
        <dbReference type="SAM" id="Coils"/>
    </source>
</evidence>